<dbReference type="GO" id="GO:0005507">
    <property type="term" value="F:copper ion binding"/>
    <property type="evidence" value="ECO:0007669"/>
    <property type="project" value="InterPro"/>
</dbReference>
<keyword evidence="1" id="KW-0813">Transport</keyword>
<dbReference type="InterPro" id="IPR000923">
    <property type="entry name" value="BlueCu_1"/>
</dbReference>
<feature type="transmembrane region" description="Helical" evidence="5">
    <location>
        <begin position="22"/>
        <end position="45"/>
    </location>
</feature>
<evidence type="ECO:0000256" key="4">
    <source>
        <dbReference type="ARBA" id="ARBA00023008"/>
    </source>
</evidence>
<keyword evidence="4" id="KW-0186">Copper</keyword>
<keyword evidence="5" id="KW-0472">Membrane</keyword>
<proteinExistence type="predicted"/>
<keyword evidence="2" id="KW-0479">Metal-binding</keyword>
<evidence type="ECO:0000256" key="3">
    <source>
        <dbReference type="ARBA" id="ARBA00022982"/>
    </source>
</evidence>
<dbReference type="InterPro" id="IPR008972">
    <property type="entry name" value="Cupredoxin"/>
</dbReference>
<evidence type="ECO:0000256" key="5">
    <source>
        <dbReference type="SAM" id="Phobius"/>
    </source>
</evidence>
<keyword evidence="5" id="KW-0812">Transmembrane</keyword>
<sequence>MIKMSEHDETIYRTSPGRLGKLMAILVGLVVVGGIIFFSLGDYWISELSPAGMKFAGITDEVAAPAVAQTGEDIPVTLDFIESSDFRTLAFNALPGEPGNNPTINAKVGDRIIFNVVNAGKSFHAFGVTLDEEGFGGILSGTDVAAPNSPLKPGEGGASEFIPGEPGTYYYICTVPGHREMGMVGTIIVE</sequence>
<dbReference type="GO" id="GO:0009055">
    <property type="term" value="F:electron transfer activity"/>
    <property type="evidence" value="ECO:0007669"/>
    <property type="project" value="InterPro"/>
</dbReference>
<organism evidence="7">
    <name type="scientific">uncultured marine thaumarchaeote KM3_57_F01</name>
    <dbReference type="NCBI Taxonomy" id="1456208"/>
    <lineage>
        <taxon>Archaea</taxon>
        <taxon>Nitrososphaerota</taxon>
        <taxon>environmental samples</taxon>
    </lineage>
</organism>
<dbReference type="InterPro" id="IPR028871">
    <property type="entry name" value="BlueCu_1_BS"/>
</dbReference>
<dbReference type="PROSITE" id="PS00196">
    <property type="entry name" value="COPPER_BLUE"/>
    <property type="match status" value="1"/>
</dbReference>
<dbReference type="CDD" id="cd00920">
    <property type="entry name" value="Cupredoxin"/>
    <property type="match status" value="1"/>
</dbReference>
<dbReference type="InterPro" id="IPR033138">
    <property type="entry name" value="Cu_oxidase_CS"/>
</dbReference>
<evidence type="ECO:0000256" key="2">
    <source>
        <dbReference type="ARBA" id="ARBA00022723"/>
    </source>
</evidence>
<evidence type="ECO:0000313" key="7">
    <source>
        <dbReference type="EMBL" id="AIF12876.1"/>
    </source>
</evidence>
<dbReference type="EMBL" id="KF900956">
    <property type="protein sequence ID" value="AIF12876.1"/>
    <property type="molecule type" value="Genomic_DNA"/>
</dbReference>
<keyword evidence="3" id="KW-0249">Electron transport</keyword>
<evidence type="ECO:0000256" key="1">
    <source>
        <dbReference type="ARBA" id="ARBA00022448"/>
    </source>
</evidence>
<name>A0A075H8J8_9ARCH</name>
<dbReference type="Gene3D" id="2.60.40.420">
    <property type="entry name" value="Cupredoxins - blue copper proteins"/>
    <property type="match status" value="1"/>
</dbReference>
<evidence type="ECO:0000259" key="6">
    <source>
        <dbReference type="Pfam" id="PF00127"/>
    </source>
</evidence>
<keyword evidence="5" id="KW-1133">Transmembrane helix</keyword>
<protein>
    <submittedName>
        <fullName evidence="7">Blue (Type1) copper domain-containing protein</fullName>
    </submittedName>
</protein>
<dbReference type="AlphaFoldDB" id="A0A075H8J8"/>
<dbReference type="PROSITE" id="PS00079">
    <property type="entry name" value="MULTICOPPER_OXIDASE1"/>
    <property type="match status" value="1"/>
</dbReference>
<dbReference type="SUPFAM" id="SSF49503">
    <property type="entry name" value="Cupredoxins"/>
    <property type="match status" value="1"/>
</dbReference>
<feature type="domain" description="Blue (type 1) copper" evidence="6">
    <location>
        <begin position="152"/>
        <end position="190"/>
    </location>
</feature>
<dbReference type="Pfam" id="PF00127">
    <property type="entry name" value="Copper-bind"/>
    <property type="match status" value="1"/>
</dbReference>
<reference evidence="7" key="1">
    <citation type="journal article" date="2014" name="Genome Biol. Evol.">
        <title>Pangenome evidence for extensive interdomain horizontal transfer affecting lineage core and shell genes in uncultured planktonic thaumarchaeota and euryarchaeota.</title>
        <authorList>
            <person name="Deschamps P."/>
            <person name="Zivanovic Y."/>
            <person name="Moreira D."/>
            <person name="Rodriguez-Valera F."/>
            <person name="Lopez-Garcia P."/>
        </authorList>
    </citation>
    <scope>NUCLEOTIDE SEQUENCE</scope>
</reference>
<accession>A0A075H8J8</accession>